<dbReference type="Pfam" id="PF00400">
    <property type="entry name" value="WD40"/>
    <property type="match status" value="5"/>
</dbReference>
<proteinExistence type="predicted"/>
<feature type="repeat" description="WD" evidence="3">
    <location>
        <begin position="470"/>
        <end position="511"/>
    </location>
</feature>
<dbReference type="PANTHER" id="PTHR19848:SF8">
    <property type="entry name" value="F-BOX AND WD REPEAT DOMAIN CONTAINING 7"/>
    <property type="match status" value="1"/>
</dbReference>
<dbReference type="EMBL" id="CAJZBQ010000044">
    <property type="protein sequence ID" value="CAG9327724.1"/>
    <property type="molecule type" value="Genomic_DNA"/>
</dbReference>
<feature type="repeat" description="WD" evidence="3">
    <location>
        <begin position="264"/>
        <end position="305"/>
    </location>
</feature>
<comment type="caution">
    <text evidence="4">The sequence shown here is derived from an EMBL/GenBank/DDBJ whole genome shotgun (WGS) entry which is preliminary data.</text>
</comment>
<evidence type="ECO:0000313" key="5">
    <source>
        <dbReference type="Proteomes" id="UP001162131"/>
    </source>
</evidence>
<name>A0AAU9K168_9CILI</name>
<dbReference type="InterPro" id="IPR015943">
    <property type="entry name" value="WD40/YVTN_repeat-like_dom_sf"/>
</dbReference>
<gene>
    <name evidence="4" type="ORF">BSTOLATCC_MIC44352</name>
</gene>
<dbReference type="InterPro" id="IPR001646">
    <property type="entry name" value="5peptide_repeat"/>
</dbReference>
<organism evidence="4 5">
    <name type="scientific">Blepharisma stoltei</name>
    <dbReference type="NCBI Taxonomy" id="1481888"/>
    <lineage>
        <taxon>Eukaryota</taxon>
        <taxon>Sar</taxon>
        <taxon>Alveolata</taxon>
        <taxon>Ciliophora</taxon>
        <taxon>Postciliodesmatophora</taxon>
        <taxon>Heterotrichea</taxon>
        <taxon>Heterotrichida</taxon>
        <taxon>Blepharismidae</taxon>
        <taxon>Blepharisma</taxon>
    </lineage>
</organism>
<accession>A0AAU9K168</accession>
<dbReference type="AlphaFoldDB" id="A0AAU9K168"/>
<evidence type="ECO:0000256" key="2">
    <source>
        <dbReference type="ARBA" id="ARBA00022737"/>
    </source>
</evidence>
<keyword evidence="1 3" id="KW-0853">WD repeat</keyword>
<dbReference type="InterPro" id="IPR020472">
    <property type="entry name" value="WD40_PAC1"/>
</dbReference>
<dbReference type="PROSITE" id="PS00678">
    <property type="entry name" value="WD_REPEATS_1"/>
    <property type="match status" value="1"/>
</dbReference>
<dbReference type="SUPFAM" id="SSF50978">
    <property type="entry name" value="WD40 repeat-like"/>
    <property type="match status" value="2"/>
</dbReference>
<dbReference type="CDD" id="cd00200">
    <property type="entry name" value="WD40"/>
    <property type="match status" value="2"/>
</dbReference>
<dbReference type="InterPro" id="IPR001680">
    <property type="entry name" value="WD40_rpt"/>
</dbReference>
<sequence>MAQSKNSKPKNKYRASGNYSILYLSKLKDINKALSQKIIIEICSLKDITSIKYSFFNHINFNLDPQKSNILPFLEKYLTEDLKSVLFSIILFSRETNEIDTASSNAATILNRCNYSFSNKDLHGVRILNADLSGNMFIKTNFKDSNFKATNFSKSSFYYSNLENCHLEDAKFGIEVFNTNLDKSLMVVMAFSNCGKYAAIGGGGAILYVLEIKTEKIIWNFKIQGDWNILTLAFSNNSVFLASGSRNSALYLLNLETGESICLSSQDNHSILSVSFSPDDKILASCSKSGYICIWDIKTSSCIKIIQEILNPNIVVFSPCGKYMVASSTLSLKIFKTNTWEIYYFINSWPNKVKTLNFLAKGKFLVFGTDKHVINIWHLDEAKKIIEIAGDITVSIIEVSKNGEILAFSGKGKSIWLWSIETQQIINKFICSREVCAMSFSPCGRYLLSGNDDGKINIFEIDIQNNYKKFEGHQDPISTVAYSPTGEYFISGNLDKKIKIWSAKTYELLGTLNGHTGYIASVSISPCGLMIASGSSDRTLRIWDAKTYSEIISINDSNRYVTSVCFVPNENSILYGSNGIVLRDLENFSIIKATEAFNRHVKGLIFSPNKKYFVAIDDTDLLELINFESFEIKKMIYNTCSNANSVSFSPDGEFLAFIQSRMNKICIYKVEDFQLNREIKIVSEWLLSLSFSCKGNFLGVSSENDILLVNFDTNEICGEINCHNRWVKGLVYHPKIGNIFLSGSYDCTLKIWEY</sequence>
<evidence type="ECO:0000313" key="4">
    <source>
        <dbReference type="EMBL" id="CAG9327724.1"/>
    </source>
</evidence>
<dbReference type="Gene3D" id="2.130.10.10">
    <property type="entry name" value="YVTN repeat-like/Quinoprotein amine dehydrogenase"/>
    <property type="match status" value="3"/>
</dbReference>
<dbReference type="PRINTS" id="PR00320">
    <property type="entry name" value="GPROTEINBRPT"/>
</dbReference>
<dbReference type="SUPFAM" id="SSF141571">
    <property type="entry name" value="Pentapeptide repeat-like"/>
    <property type="match status" value="1"/>
</dbReference>
<dbReference type="PROSITE" id="PS50294">
    <property type="entry name" value="WD_REPEATS_REGION"/>
    <property type="match status" value="4"/>
</dbReference>
<dbReference type="Gene3D" id="2.160.20.80">
    <property type="entry name" value="E3 ubiquitin-protein ligase SopA"/>
    <property type="match status" value="1"/>
</dbReference>
<evidence type="ECO:0000256" key="1">
    <source>
        <dbReference type="ARBA" id="ARBA00022574"/>
    </source>
</evidence>
<dbReference type="Proteomes" id="UP001162131">
    <property type="component" value="Unassembled WGS sequence"/>
</dbReference>
<dbReference type="PROSITE" id="PS50082">
    <property type="entry name" value="WD_REPEATS_2"/>
    <property type="match status" value="4"/>
</dbReference>
<feature type="repeat" description="WD" evidence="3">
    <location>
        <begin position="720"/>
        <end position="754"/>
    </location>
</feature>
<evidence type="ECO:0000256" key="3">
    <source>
        <dbReference type="PROSITE-ProRule" id="PRU00221"/>
    </source>
</evidence>
<dbReference type="Pfam" id="PF00805">
    <property type="entry name" value="Pentapeptide"/>
    <property type="match status" value="1"/>
</dbReference>
<dbReference type="PANTHER" id="PTHR19848">
    <property type="entry name" value="WD40 REPEAT PROTEIN"/>
    <property type="match status" value="1"/>
</dbReference>
<dbReference type="InterPro" id="IPR019775">
    <property type="entry name" value="WD40_repeat_CS"/>
</dbReference>
<feature type="repeat" description="WD" evidence="3">
    <location>
        <begin position="512"/>
        <end position="553"/>
    </location>
</feature>
<reference evidence="4" key="1">
    <citation type="submission" date="2021-09" db="EMBL/GenBank/DDBJ databases">
        <authorList>
            <consortium name="AG Swart"/>
            <person name="Singh M."/>
            <person name="Singh A."/>
            <person name="Seah K."/>
            <person name="Emmerich C."/>
        </authorList>
    </citation>
    <scope>NUCLEOTIDE SEQUENCE</scope>
    <source>
        <strain evidence="4">ATCC30299</strain>
    </source>
</reference>
<keyword evidence="5" id="KW-1185">Reference proteome</keyword>
<dbReference type="SMART" id="SM00320">
    <property type="entry name" value="WD40"/>
    <property type="match status" value="13"/>
</dbReference>
<keyword evidence="2" id="KW-0677">Repeat</keyword>
<dbReference type="InterPro" id="IPR036322">
    <property type="entry name" value="WD40_repeat_dom_sf"/>
</dbReference>
<dbReference type="SUPFAM" id="SSF50998">
    <property type="entry name" value="Quinoprotein alcohol dehydrogenase-like"/>
    <property type="match status" value="1"/>
</dbReference>
<dbReference type="InterPro" id="IPR011047">
    <property type="entry name" value="Quinoprotein_ADH-like_sf"/>
</dbReference>
<protein>
    <submittedName>
        <fullName evidence="4">Uncharacterized protein</fullName>
    </submittedName>
</protein>